<dbReference type="SUPFAM" id="SSF52343">
    <property type="entry name" value="Ferredoxin reductase-like, C-terminal NADP-linked domain"/>
    <property type="match status" value="1"/>
</dbReference>
<evidence type="ECO:0000256" key="6">
    <source>
        <dbReference type="ARBA" id="ARBA00023002"/>
    </source>
</evidence>
<evidence type="ECO:0000256" key="1">
    <source>
        <dbReference type="ARBA" id="ARBA00001974"/>
    </source>
</evidence>
<keyword evidence="2" id="KW-0285">Flavoprotein</keyword>
<dbReference type="InterPro" id="IPR001041">
    <property type="entry name" value="2Fe-2S_ferredoxin-type"/>
</dbReference>
<evidence type="ECO:0000256" key="7">
    <source>
        <dbReference type="ARBA" id="ARBA00023004"/>
    </source>
</evidence>
<feature type="domain" description="FAD-binding FR-type" evidence="10">
    <location>
        <begin position="66"/>
        <end position="170"/>
    </location>
</feature>
<dbReference type="GO" id="GO:0016491">
    <property type="term" value="F:oxidoreductase activity"/>
    <property type="evidence" value="ECO:0007669"/>
    <property type="project" value="UniProtKB-KW"/>
</dbReference>
<evidence type="ECO:0000256" key="4">
    <source>
        <dbReference type="ARBA" id="ARBA00022723"/>
    </source>
</evidence>
<feature type="domain" description="2Fe-2S ferredoxin-type" evidence="9">
    <location>
        <begin position="305"/>
        <end position="386"/>
    </location>
</feature>
<dbReference type="PANTHER" id="PTHR47354:SF6">
    <property type="entry name" value="NADH OXIDOREDUCTASE HCR"/>
    <property type="match status" value="1"/>
</dbReference>
<dbReference type="PRINTS" id="PR00371">
    <property type="entry name" value="FPNCR"/>
</dbReference>
<dbReference type="Gene3D" id="3.40.50.80">
    <property type="entry name" value="Nucleotide-binding domain of ferredoxin-NADP reductase (FNR) module"/>
    <property type="match status" value="1"/>
</dbReference>
<dbReference type="SUPFAM" id="SSF54292">
    <property type="entry name" value="2Fe-2S ferredoxin-like"/>
    <property type="match status" value="1"/>
</dbReference>
<accession>A0A3S5Y9V7</accession>
<evidence type="ECO:0000256" key="2">
    <source>
        <dbReference type="ARBA" id="ARBA00022630"/>
    </source>
</evidence>
<evidence type="ECO:0000313" key="12">
    <source>
        <dbReference type="Proteomes" id="UP000006892"/>
    </source>
</evidence>
<dbReference type="InterPro" id="IPR008333">
    <property type="entry name" value="Cbr1-like_FAD-bd_dom"/>
</dbReference>
<dbReference type="InterPro" id="IPR017938">
    <property type="entry name" value="Riboflavin_synthase-like_b-brl"/>
</dbReference>
<dbReference type="Gene3D" id="3.10.20.30">
    <property type="match status" value="1"/>
</dbReference>
<evidence type="ECO:0000259" key="10">
    <source>
        <dbReference type="PROSITE" id="PS51384"/>
    </source>
</evidence>
<dbReference type="KEGG" id="req:REQ_33260"/>
<keyword evidence="6" id="KW-0560">Oxidoreductase</keyword>
<dbReference type="PROSITE" id="PS51384">
    <property type="entry name" value="FAD_FR"/>
    <property type="match status" value="1"/>
</dbReference>
<comment type="cofactor">
    <cofactor evidence="1">
        <name>FAD</name>
        <dbReference type="ChEBI" id="CHEBI:57692"/>
    </cofactor>
</comment>
<dbReference type="InterPro" id="IPR001709">
    <property type="entry name" value="Flavoprot_Pyr_Nucl_cyt_Rdtase"/>
</dbReference>
<organism evidence="11">
    <name type="scientific">Rhodococcus hoagii (strain 103S)</name>
    <name type="common">Rhodococcus equi</name>
    <dbReference type="NCBI Taxonomy" id="685727"/>
    <lineage>
        <taxon>Bacteria</taxon>
        <taxon>Bacillati</taxon>
        <taxon>Actinomycetota</taxon>
        <taxon>Actinomycetes</taxon>
        <taxon>Mycobacteriales</taxon>
        <taxon>Nocardiaceae</taxon>
        <taxon>Prescottella</taxon>
    </lineage>
</organism>
<evidence type="ECO:0000256" key="8">
    <source>
        <dbReference type="ARBA" id="ARBA00023014"/>
    </source>
</evidence>
<dbReference type="Pfam" id="PF00970">
    <property type="entry name" value="FAD_binding_6"/>
    <property type="match status" value="1"/>
</dbReference>
<reference evidence="11" key="1">
    <citation type="journal article" date="2010" name="PLoS Genet.">
        <title>The genome of a pathogenic rhodococcus: cooptive virulence underpinned by key gene acquisitions.</title>
        <authorList>
            <person name="Letek M."/>
            <person name="Gonzalez P."/>
            <person name="Macarthur I."/>
            <person name="Rodriguez H."/>
            <person name="Freeman T.C."/>
            <person name="Valero-Rello A."/>
            <person name="Blanco M."/>
            <person name="Buckley T."/>
            <person name="Cherevach I."/>
            <person name="Fahey R."/>
            <person name="Hapeshi A."/>
            <person name="Holdstock J."/>
            <person name="Leadon D."/>
            <person name="Navas J."/>
            <person name="Ocampo A."/>
            <person name="Quail M.A."/>
            <person name="Sanders M."/>
            <person name="Scortti M.M."/>
            <person name="Prescott J.F."/>
            <person name="Fogarty U."/>
            <person name="Meijer W.G."/>
            <person name="Parkhill J."/>
            <person name="Bentley S.D."/>
            <person name="Vazquez-Boland J.A."/>
        </authorList>
    </citation>
    <scope>NUCLEOTIDE SEQUENCE [LARGE SCALE GENOMIC DNA]</scope>
    <source>
        <strain evidence="11 12">103S</strain>
    </source>
</reference>
<dbReference type="InterPro" id="IPR039261">
    <property type="entry name" value="FNR_nucleotide-bd"/>
</dbReference>
<keyword evidence="5" id="KW-0274">FAD</keyword>
<dbReference type="Proteomes" id="UP001154400">
    <property type="component" value="Chromosome"/>
</dbReference>
<dbReference type="Pfam" id="PF00111">
    <property type="entry name" value="Fer2"/>
    <property type="match status" value="1"/>
</dbReference>
<evidence type="ECO:0000259" key="9">
    <source>
        <dbReference type="PROSITE" id="PS51085"/>
    </source>
</evidence>
<protein>
    <submittedName>
        <fullName evidence="11">Ferredoxin domain oxidoreductase</fullName>
    </submittedName>
</protein>
<dbReference type="InterPro" id="IPR050415">
    <property type="entry name" value="MRET"/>
</dbReference>
<dbReference type="Pfam" id="PF00175">
    <property type="entry name" value="NAD_binding_1"/>
    <property type="match status" value="1"/>
</dbReference>
<dbReference type="SUPFAM" id="SSF63380">
    <property type="entry name" value="Riboflavin synthase domain-like"/>
    <property type="match status" value="1"/>
</dbReference>
<dbReference type="EMBL" id="FN563149">
    <property type="protein sequence ID" value="CBH49322.1"/>
    <property type="molecule type" value="Genomic_DNA"/>
</dbReference>
<evidence type="ECO:0000313" key="11">
    <source>
        <dbReference type="EMBL" id="CBH49322.1"/>
    </source>
</evidence>
<name>A0A3S5Y9V7_RHOH1</name>
<dbReference type="InterPro" id="IPR036010">
    <property type="entry name" value="2Fe-2S_ferredoxin-like_sf"/>
</dbReference>
<dbReference type="Gene3D" id="2.40.30.10">
    <property type="entry name" value="Translation factors"/>
    <property type="match status" value="1"/>
</dbReference>
<dbReference type="PANTHER" id="PTHR47354">
    <property type="entry name" value="NADH OXIDOREDUCTASE HCR"/>
    <property type="match status" value="1"/>
</dbReference>
<evidence type="ECO:0000256" key="3">
    <source>
        <dbReference type="ARBA" id="ARBA00022714"/>
    </source>
</evidence>
<evidence type="ECO:0000256" key="5">
    <source>
        <dbReference type="ARBA" id="ARBA00022827"/>
    </source>
</evidence>
<dbReference type="GO" id="GO:0051537">
    <property type="term" value="F:2 iron, 2 sulfur cluster binding"/>
    <property type="evidence" value="ECO:0007669"/>
    <property type="project" value="UniProtKB-KW"/>
</dbReference>
<dbReference type="GO" id="GO:0046872">
    <property type="term" value="F:metal ion binding"/>
    <property type="evidence" value="ECO:0007669"/>
    <property type="project" value="UniProtKB-KW"/>
</dbReference>
<keyword evidence="4" id="KW-0479">Metal-binding</keyword>
<keyword evidence="3" id="KW-0001">2Fe-2S</keyword>
<keyword evidence="7" id="KW-0408">Iron</keyword>
<dbReference type="PROSITE" id="PS51085">
    <property type="entry name" value="2FE2S_FER_2"/>
    <property type="match status" value="1"/>
</dbReference>
<dbReference type="CDD" id="cd00207">
    <property type="entry name" value="fer2"/>
    <property type="match status" value="1"/>
</dbReference>
<dbReference type="InterPro" id="IPR012675">
    <property type="entry name" value="Beta-grasp_dom_sf"/>
</dbReference>
<gene>
    <name evidence="11" type="ordered locus">REQ_33260</name>
</gene>
<dbReference type="InterPro" id="IPR017927">
    <property type="entry name" value="FAD-bd_FR_type"/>
</dbReference>
<proteinExistence type="predicted"/>
<keyword evidence="8" id="KW-0411">Iron-sulfur</keyword>
<dbReference type="PRINTS" id="PR00410">
    <property type="entry name" value="PHEHYDRXLASE"/>
</dbReference>
<dbReference type="InterPro" id="IPR001433">
    <property type="entry name" value="OxRdtase_FAD/NAD-bd"/>
</dbReference>
<sequence length="386" mass="41922">MPYSGRTPEVRDGGRMGLKSWIEGPAAGVAGSNRSVASLVRGAVTRLTTPLLPDDYLHLVNPLWSARELRGRIVEVRPETADSATLVIKPGWGFDFDYQPGQYVGIGIHVDGRWHWRSYSLTSAPNVDHKLISITVKAMPEGFLSSHLVTGVPSGTIVRLAAPTGNFALPEPPPEKILFLTAGSGITPIMSMLRTMDRRDDLPDVVHVHSAPTEEAVMFGDELTALEKSHPSFRCHVRHTRAQGKFELSSLDEVCPDWRERQVWACGPQGMLDEIEKTWEREGVGPNLHLERFAVSRADLSGDGGTVTFSRSGKQVQVDGATTLLEAGEKAGVLMPFGCRMGICQTCVLPLESGHAVDLRNGKEHAEGERIQTCISAAAGDCTLDA</sequence>
<dbReference type="AlphaFoldDB" id="A0A3S5Y9V7"/>
<dbReference type="CDD" id="cd06216">
    <property type="entry name" value="FNR_iron_sulfur_binding_2"/>
    <property type="match status" value="1"/>
</dbReference>